<evidence type="ECO:0000313" key="12">
    <source>
        <dbReference type="Proteomes" id="UP000261380"/>
    </source>
</evidence>
<dbReference type="PANTHER" id="PTHR46099:SF2">
    <property type="entry name" value="ENDOTHELIN-1 RECEPTOR"/>
    <property type="match status" value="1"/>
</dbReference>
<protein>
    <submittedName>
        <fullName evidence="11">Endothelin receptor type A</fullName>
    </submittedName>
</protein>
<dbReference type="Pfam" id="PF00001">
    <property type="entry name" value="7tm_1"/>
    <property type="match status" value="1"/>
</dbReference>
<keyword evidence="8 9" id="KW-0807">Transducer</keyword>
<dbReference type="PRINTS" id="PR00366">
    <property type="entry name" value="ENDOTHELINR"/>
</dbReference>
<dbReference type="GO" id="GO:0048484">
    <property type="term" value="P:enteric nervous system development"/>
    <property type="evidence" value="ECO:0007669"/>
    <property type="project" value="InterPro"/>
</dbReference>
<keyword evidence="2" id="KW-1003">Cell membrane</keyword>
<dbReference type="PROSITE" id="PS50262">
    <property type="entry name" value="G_PROTEIN_RECEP_F1_2"/>
    <property type="match status" value="1"/>
</dbReference>
<dbReference type="InterPro" id="IPR051193">
    <property type="entry name" value="GPCR_endothelin_rcpt"/>
</dbReference>
<dbReference type="GO" id="GO:0005886">
    <property type="term" value="C:plasma membrane"/>
    <property type="evidence" value="ECO:0007669"/>
    <property type="project" value="UniProtKB-SubCell"/>
</dbReference>
<keyword evidence="6" id="KW-0472">Membrane</keyword>
<dbReference type="GO" id="GO:0042310">
    <property type="term" value="P:vasoconstriction"/>
    <property type="evidence" value="ECO:0007669"/>
    <property type="project" value="InterPro"/>
</dbReference>
<reference evidence="11" key="2">
    <citation type="submission" date="2025-09" db="UniProtKB">
        <authorList>
            <consortium name="Ensembl"/>
        </authorList>
    </citation>
    <scope>IDENTIFICATION</scope>
</reference>
<dbReference type="PRINTS" id="PR00237">
    <property type="entry name" value="GPCRRHODOPSN"/>
</dbReference>
<keyword evidence="12" id="KW-1185">Reference proteome</keyword>
<dbReference type="Proteomes" id="UP000261380">
    <property type="component" value="Unplaced"/>
</dbReference>
<evidence type="ECO:0000256" key="2">
    <source>
        <dbReference type="ARBA" id="ARBA00022475"/>
    </source>
</evidence>
<accession>A0A3B5LG93</accession>
<evidence type="ECO:0000256" key="3">
    <source>
        <dbReference type="ARBA" id="ARBA00022692"/>
    </source>
</evidence>
<keyword evidence="4" id="KW-1133">Transmembrane helix</keyword>
<evidence type="ECO:0000259" key="10">
    <source>
        <dbReference type="PROSITE" id="PS50262"/>
    </source>
</evidence>
<evidence type="ECO:0000256" key="7">
    <source>
        <dbReference type="ARBA" id="ARBA00023170"/>
    </source>
</evidence>
<dbReference type="Gene3D" id="1.20.1070.10">
    <property type="entry name" value="Rhodopsin 7-helix transmembrane proteins"/>
    <property type="match status" value="1"/>
</dbReference>
<dbReference type="GO" id="GO:0008217">
    <property type="term" value="P:regulation of blood pressure"/>
    <property type="evidence" value="ECO:0007669"/>
    <property type="project" value="InterPro"/>
</dbReference>
<name>A0A3B5LG93_9TELE</name>
<evidence type="ECO:0000256" key="6">
    <source>
        <dbReference type="ARBA" id="ARBA00023136"/>
    </source>
</evidence>
<evidence type="ECO:0000256" key="1">
    <source>
        <dbReference type="ARBA" id="ARBA00004651"/>
    </source>
</evidence>
<comment type="subcellular location">
    <subcellularLocation>
        <location evidence="1">Cell membrane</location>
        <topology evidence="1">Multi-pass membrane protein</topology>
    </subcellularLocation>
</comment>
<evidence type="ECO:0000313" key="11">
    <source>
        <dbReference type="Ensembl" id="ENSXCOP00000009872.1"/>
    </source>
</evidence>
<keyword evidence="5 9" id="KW-0297">G-protein coupled receptor</keyword>
<dbReference type="InterPro" id="IPR017452">
    <property type="entry name" value="GPCR_Rhodpsn_7TM"/>
</dbReference>
<keyword evidence="3 9" id="KW-0812">Transmembrane</keyword>
<evidence type="ECO:0000256" key="5">
    <source>
        <dbReference type="ARBA" id="ARBA00023040"/>
    </source>
</evidence>
<dbReference type="GO" id="GO:0048066">
    <property type="term" value="P:developmental pigmentation"/>
    <property type="evidence" value="ECO:0007669"/>
    <property type="project" value="TreeGrafter"/>
</dbReference>
<dbReference type="InterPro" id="IPR000499">
    <property type="entry name" value="Endthln_rcpt"/>
</dbReference>
<proteinExistence type="inferred from homology"/>
<organism evidence="11 12">
    <name type="scientific">Xiphophorus couchianus</name>
    <name type="common">Monterrey platyfish</name>
    <dbReference type="NCBI Taxonomy" id="32473"/>
    <lineage>
        <taxon>Eukaryota</taxon>
        <taxon>Metazoa</taxon>
        <taxon>Chordata</taxon>
        <taxon>Craniata</taxon>
        <taxon>Vertebrata</taxon>
        <taxon>Euteleostomi</taxon>
        <taxon>Actinopterygii</taxon>
        <taxon>Neopterygii</taxon>
        <taxon>Teleostei</taxon>
        <taxon>Neoteleostei</taxon>
        <taxon>Acanthomorphata</taxon>
        <taxon>Ovalentaria</taxon>
        <taxon>Atherinomorphae</taxon>
        <taxon>Cyprinodontiformes</taxon>
        <taxon>Poeciliidae</taxon>
        <taxon>Poeciliinae</taxon>
        <taxon>Xiphophorus</taxon>
    </lineage>
</organism>
<feature type="domain" description="G-protein coupled receptors family 1 profile" evidence="10">
    <location>
        <begin position="83"/>
        <end position="322"/>
    </location>
</feature>
<dbReference type="SUPFAM" id="SSF81321">
    <property type="entry name" value="Family A G protein-coupled receptor-like"/>
    <property type="match status" value="1"/>
</dbReference>
<sequence>FEARKCFLCLIQKTLAAHLKFISKNNKLRAKHVRKLVSFNNSFQNLNHKPVRPQCTQEMSVRAIFKYINTAFSFLIFAVGIIGNVTLLRIICQNKSMRNGPNALIASLAVGDILYIVIDGPINVYKFPFADQPLGQFLCKLLPFIQKTSVGITVLNLIALSVDRYRAVVSWSRIQCNGIPKETVVQIAVIWILSALLAVPEAISFNLHRFSINSNMTITTCLVRPENSFLKVSLVCVYRLELTVCVYVSGYSCRREVAKSVFCLVVIFALCWFPLHFSRLLKLTIYDPNDPGRCELLNILLVLDYFSINLATVNSCINPIILFIVSRKYRHYFMVRMSCFMLIHKETKTTQSVLWLMLMLTGTEKSESRPKPKSAEILFKICW</sequence>
<dbReference type="InterPro" id="IPR000276">
    <property type="entry name" value="GPCR_Rhodpsn"/>
</dbReference>
<evidence type="ECO:0000256" key="9">
    <source>
        <dbReference type="RuleBase" id="RU000688"/>
    </source>
</evidence>
<evidence type="ECO:0000256" key="8">
    <source>
        <dbReference type="ARBA" id="ARBA00023224"/>
    </source>
</evidence>
<comment type="similarity">
    <text evidence="9">Belongs to the G-protein coupled receptor 1 family.</text>
</comment>
<dbReference type="PROSITE" id="PS00237">
    <property type="entry name" value="G_PROTEIN_RECEP_F1_1"/>
    <property type="match status" value="1"/>
</dbReference>
<keyword evidence="7 9" id="KW-0675">Receptor</keyword>
<dbReference type="Ensembl" id="ENSXCOT00000009989.1">
    <property type="protein sequence ID" value="ENSXCOP00000009872.1"/>
    <property type="gene ID" value="ENSXCOG00000007487.1"/>
</dbReference>
<dbReference type="AlphaFoldDB" id="A0A3B5LG93"/>
<dbReference type="GO" id="GO:0004962">
    <property type="term" value="F:endothelin receptor activity"/>
    <property type="evidence" value="ECO:0007669"/>
    <property type="project" value="InterPro"/>
</dbReference>
<reference evidence="11" key="1">
    <citation type="submission" date="2025-08" db="UniProtKB">
        <authorList>
            <consortium name="Ensembl"/>
        </authorList>
    </citation>
    <scope>IDENTIFICATION</scope>
</reference>
<gene>
    <name evidence="11" type="primary">EDNRA</name>
</gene>
<dbReference type="GeneTree" id="ENSGT01150000286932"/>
<evidence type="ECO:0000256" key="4">
    <source>
        <dbReference type="ARBA" id="ARBA00022989"/>
    </source>
</evidence>
<dbReference type="PANTHER" id="PTHR46099">
    <property type="entry name" value="G_PROTEIN_RECEP_F1_2 DOMAIN-CONTAINING PROTEIN"/>
    <property type="match status" value="1"/>
</dbReference>